<evidence type="ECO:0000256" key="6">
    <source>
        <dbReference type="SAM" id="Phobius"/>
    </source>
</evidence>
<dbReference type="RefSeq" id="WP_035454910.1">
    <property type="nucleotide sequence ID" value="NZ_AZGA01000024.1"/>
</dbReference>
<evidence type="ECO:0000256" key="5">
    <source>
        <dbReference type="ARBA" id="ARBA00023136"/>
    </source>
</evidence>
<evidence type="ECO:0000256" key="1">
    <source>
        <dbReference type="ARBA" id="ARBA00004651"/>
    </source>
</evidence>
<feature type="domain" description="ABC-2 type transporter transmembrane" evidence="7">
    <location>
        <begin position="19"/>
        <end position="373"/>
    </location>
</feature>
<dbReference type="eggNOG" id="COG1668">
    <property type="taxonomic scope" value="Bacteria"/>
</dbReference>
<name>X0PGL3_9LACO</name>
<dbReference type="STRING" id="1423734.FC83_GL002129"/>
<feature type="transmembrane region" description="Helical" evidence="6">
    <location>
        <begin position="276"/>
        <end position="300"/>
    </location>
</feature>
<evidence type="ECO:0000313" key="8">
    <source>
        <dbReference type="EMBL" id="KRM34644.1"/>
    </source>
</evidence>
<accession>X0PGL3</accession>
<feature type="transmembrane region" description="Helical" evidence="6">
    <location>
        <begin position="222"/>
        <end position="247"/>
    </location>
</feature>
<comment type="caution">
    <text evidence="8">The sequence shown here is derived from an EMBL/GenBank/DDBJ whole genome shotgun (WGS) entry which is preliminary data.</text>
</comment>
<dbReference type="PATRIC" id="fig|1423734.3.peg.2151"/>
<keyword evidence="4 6" id="KW-1133">Transmembrane helix</keyword>
<dbReference type="InterPro" id="IPR051449">
    <property type="entry name" value="ABC-2_transporter_component"/>
</dbReference>
<dbReference type="GO" id="GO:0005886">
    <property type="term" value="C:plasma membrane"/>
    <property type="evidence" value="ECO:0007669"/>
    <property type="project" value="UniProtKB-SubCell"/>
</dbReference>
<evidence type="ECO:0000256" key="4">
    <source>
        <dbReference type="ARBA" id="ARBA00022989"/>
    </source>
</evidence>
<feature type="transmembrane region" description="Helical" evidence="6">
    <location>
        <begin position="172"/>
        <end position="191"/>
    </location>
</feature>
<keyword evidence="3 6" id="KW-0812">Transmembrane</keyword>
<gene>
    <name evidence="8" type="ORF">FC83_GL002129</name>
</gene>
<feature type="transmembrane region" description="Helical" evidence="6">
    <location>
        <begin position="20"/>
        <end position="42"/>
    </location>
</feature>
<dbReference type="AlphaFoldDB" id="X0PGL3"/>
<evidence type="ECO:0000313" key="9">
    <source>
        <dbReference type="Proteomes" id="UP000051236"/>
    </source>
</evidence>
<evidence type="ECO:0000256" key="3">
    <source>
        <dbReference type="ARBA" id="ARBA00022692"/>
    </source>
</evidence>
<keyword evidence="9" id="KW-1185">Reference proteome</keyword>
<sequence length="410" mass="45676">MNKLWIVTAETYLRQVKTWSFLILIVSPFILLVISGGAGYLAGSSTANQDKIAVVSQQQPLRQQVIRQNKDDVNQKITTQKAAEKAVKSEDIAGYLVLSQSGQQVKAVYHSTRNMADTLKNQVQASLSQYQQALNLSEAKLTPQQSQALQQQPIFRQQLKEKQKNVSMAKMFSFWIMAFLAYMILTTYASITAQEIASEKGTKIMEIIFSSTTARKYFFGKILGVLLVILTQIAIYLGGGALCYILAQHLSFSREIIADNRTLIDGVLNNLVNINLLYLLLGVVLFTVLSAFSGALVAKVEDASKAATPAVYLNLVAFFSTFPFQGNAHSIVVTILSYVPFFSSYFMPFRMINYTVSPVEITISLLILVVTIIGSATYIGSIYEGLMLQTDDSSFFKRFKRGLSYRKQRT</sequence>
<comment type="subcellular location">
    <subcellularLocation>
        <location evidence="1">Cell membrane</location>
        <topology evidence="1">Multi-pass membrane protein</topology>
    </subcellularLocation>
</comment>
<feature type="transmembrane region" description="Helical" evidence="6">
    <location>
        <begin position="331"/>
        <end position="349"/>
    </location>
</feature>
<feature type="transmembrane region" description="Helical" evidence="6">
    <location>
        <begin position="361"/>
        <end position="379"/>
    </location>
</feature>
<dbReference type="Pfam" id="PF12698">
    <property type="entry name" value="ABC2_membrane_3"/>
    <property type="match status" value="1"/>
</dbReference>
<organism evidence="8 9">
    <name type="scientific">Agrilactobacillus composti DSM 18527 = JCM 14202</name>
    <dbReference type="NCBI Taxonomy" id="1423734"/>
    <lineage>
        <taxon>Bacteria</taxon>
        <taxon>Bacillati</taxon>
        <taxon>Bacillota</taxon>
        <taxon>Bacilli</taxon>
        <taxon>Lactobacillales</taxon>
        <taxon>Lactobacillaceae</taxon>
        <taxon>Agrilactobacillus</taxon>
    </lineage>
</organism>
<evidence type="ECO:0000256" key="2">
    <source>
        <dbReference type="ARBA" id="ARBA00022475"/>
    </source>
</evidence>
<dbReference type="GO" id="GO:0140359">
    <property type="term" value="F:ABC-type transporter activity"/>
    <property type="evidence" value="ECO:0007669"/>
    <property type="project" value="InterPro"/>
</dbReference>
<proteinExistence type="predicted"/>
<reference evidence="8 9" key="1">
    <citation type="journal article" date="2015" name="Genome Announc.">
        <title>Expanding the biotechnology potential of lactobacilli through comparative genomics of 213 strains and associated genera.</title>
        <authorList>
            <person name="Sun Z."/>
            <person name="Harris H.M."/>
            <person name="McCann A."/>
            <person name="Guo C."/>
            <person name="Argimon S."/>
            <person name="Zhang W."/>
            <person name="Yang X."/>
            <person name="Jeffery I.B."/>
            <person name="Cooney J.C."/>
            <person name="Kagawa T.F."/>
            <person name="Liu W."/>
            <person name="Song Y."/>
            <person name="Salvetti E."/>
            <person name="Wrobel A."/>
            <person name="Rasinkangas P."/>
            <person name="Parkhill J."/>
            <person name="Rea M.C."/>
            <person name="O'Sullivan O."/>
            <person name="Ritari J."/>
            <person name="Douillard F.P."/>
            <person name="Paul Ross R."/>
            <person name="Yang R."/>
            <person name="Briner A.E."/>
            <person name="Felis G.E."/>
            <person name="de Vos W.M."/>
            <person name="Barrangou R."/>
            <person name="Klaenhammer T.R."/>
            <person name="Caufield P.W."/>
            <person name="Cui Y."/>
            <person name="Zhang H."/>
            <person name="O'Toole P.W."/>
        </authorList>
    </citation>
    <scope>NUCLEOTIDE SEQUENCE [LARGE SCALE GENOMIC DNA]</scope>
    <source>
        <strain evidence="8 9">DSM 18527</strain>
    </source>
</reference>
<dbReference type="EMBL" id="AZGA01000024">
    <property type="protein sequence ID" value="KRM34644.1"/>
    <property type="molecule type" value="Genomic_DNA"/>
</dbReference>
<keyword evidence="5 6" id="KW-0472">Membrane</keyword>
<keyword evidence="2" id="KW-1003">Cell membrane</keyword>
<evidence type="ECO:0000259" key="7">
    <source>
        <dbReference type="Pfam" id="PF12698"/>
    </source>
</evidence>
<dbReference type="OrthoDB" id="9768837at2"/>
<dbReference type="InterPro" id="IPR013525">
    <property type="entry name" value="ABC2_TM"/>
</dbReference>
<dbReference type="PANTHER" id="PTHR30294:SF29">
    <property type="entry name" value="MULTIDRUG ABC TRANSPORTER PERMEASE YBHS-RELATED"/>
    <property type="match status" value="1"/>
</dbReference>
<protein>
    <submittedName>
        <fullName evidence="8">Na+ ABC transporter permease</fullName>
    </submittedName>
</protein>
<dbReference type="PANTHER" id="PTHR30294">
    <property type="entry name" value="MEMBRANE COMPONENT OF ABC TRANSPORTER YHHJ-RELATED"/>
    <property type="match status" value="1"/>
</dbReference>
<dbReference type="Proteomes" id="UP000051236">
    <property type="component" value="Unassembled WGS sequence"/>
</dbReference>